<gene>
    <name evidence="2" type="ORF">SAMN05216267_102820</name>
</gene>
<dbReference type="Proteomes" id="UP000181951">
    <property type="component" value="Unassembled WGS sequence"/>
</dbReference>
<evidence type="ECO:0000313" key="3">
    <source>
        <dbReference type="Proteomes" id="UP000181951"/>
    </source>
</evidence>
<feature type="region of interest" description="Disordered" evidence="1">
    <location>
        <begin position="1"/>
        <end position="22"/>
    </location>
</feature>
<dbReference type="AlphaFoldDB" id="A0A1H8Q3S6"/>
<dbReference type="OrthoDB" id="4296871at2"/>
<organism evidence="2 3">
    <name type="scientific">Actinacidiphila rubida</name>
    <dbReference type="NCBI Taxonomy" id="310780"/>
    <lineage>
        <taxon>Bacteria</taxon>
        <taxon>Bacillati</taxon>
        <taxon>Actinomycetota</taxon>
        <taxon>Actinomycetes</taxon>
        <taxon>Kitasatosporales</taxon>
        <taxon>Streptomycetaceae</taxon>
        <taxon>Actinacidiphila</taxon>
    </lineage>
</organism>
<evidence type="ECO:0000256" key="1">
    <source>
        <dbReference type="SAM" id="MobiDB-lite"/>
    </source>
</evidence>
<keyword evidence="3" id="KW-1185">Reference proteome</keyword>
<protein>
    <submittedName>
        <fullName evidence="2">Uncharacterized protein</fullName>
    </submittedName>
</protein>
<reference evidence="2 3" key="1">
    <citation type="submission" date="2016-10" db="EMBL/GenBank/DDBJ databases">
        <authorList>
            <person name="de Groot N.N."/>
        </authorList>
    </citation>
    <scope>NUCLEOTIDE SEQUENCE [LARGE SCALE GENOMIC DNA]</scope>
    <source>
        <strain evidence="2 3">CGMCC 4.2026</strain>
    </source>
</reference>
<dbReference type="STRING" id="310780.SAMN05216267_102820"/>
<dbReference type="EMBL" id="FODD01000028">
    <property type="protein sequence ID" value="SEO48850.1"/>
    <property type="molecule type" value="Genomic_DNA"/>
</dbReference>
<accession>A0A1H8Q3S6</accession>
<sequence>MNDSPEAPVTIASSGTPGNRHAHLDPVVEAELAWGNRVSSTWGRTDKLLDDRSLTLAEPFHVAELRRTFRFPANIRLWAILPRPGHPREKPRMLLTDTDGYVTVHAPLPADWPHGEGEVAL</sequence>
<evidence type="ECO:0000313" key="2">
    <source>
        <dbReference type="EMBL" id="SEO48850.1"/>
    </source>
</evidence>
<name>A0A1H8Q3S6_9ACTN</name>
<proteinExistence type="predicted"/>
<dbReference type="RefSeq" id="WP_141726594.1">
    <property type="nucleotide sequence ID" value="NZ_FODD01000028.1"/>
</dbReference>